<dbReference type="InterPro" id="IPR035959">
    <property type="entry name" value="RutC-like_sf"/>
</dbReference>
<proteinExistence type="predicted"/>
<accession>A0A3G2R5K8</accession>
<gene>
    <name evidence="2" type="ORF">D2962_08560</name>
</gene>
<evidence type="ECO:0000313" key="3">
    <source>
        <dbReference type="Proteomes" id="UP000280960"/>
    </source>
</evidence>
<dbReference type="EMBL" id="CP033169">
    <property type="protein sequence ID" value="AYO30669.1"/>
    <property type="molecule type" value="Genomic_DNA"/>
</dbReference>
<dbReference type="Proteomes" id="UP000280960">
    <property type="component" value="Chromosome"/>
</dbReference>
<dbReference type="PANTHER" id="PTHR43760:SF1">
    <property type="entry name" value="ENDORIBONUCLEASE L-PSP_CHORISMATE MUTASE-LIKE DOMAIN-CONTAINING PROTEIN"/>
    <property type="match status" value="1"/>
</dbReference>
<protein>
    <submittedName>
        <fullName evidence="2">RidA family protein</fullName>
    </submittedName>
</protein>
<dbReference type="PANTHER" id="PTHR43760">
    <property type="entry name" value="ENDORIBONUCLEASE-RELATED"/>
    <property type="match status" value="1"/>
</dbReference>
<reference evidence="2 3" key="1">
    <citation type="submission" date="2018-10" db="EMBL/GenBank/DDBJ databases">
        <authorList>
            <person name="Zhang X."/>
        </authorList>
    </citation>
    <scope>NUCLEOTIDE SEQUENCE [LARGE SCALE GENOMIC DNA]</scope>
    <source>
        <strain evidence="2 3">SK-G1</strain>
    </source>
</reference>
<dbReference type="Gene3D" id="3.30.1330.40">
    <property type="entry name" value="RutC-like"/>
    <property type="match status" value="1"/>
</dbReference>
<sequence length="167" mass="17883">MKKINLEYALKGGVFYVIRKKLQELGITLPEPPKPVAAYVPGVKVDKYIYTAGQIPFVNGELKYKGKAGKEVTVEDAYEAAKICALNCLSIIKSLAGSLDNVEKIVKVVGFVNSADGFNQQPKVINGASELLGQIFGDAGAHARSAVGVSELPMDATCEVELIVKIK</sequence>
<dbReference type="AlphaFoldDB" id="A0A3G2R5K8"/>
<name>A0A3G2R5K8_9FIRM</name>
<dbReference type="Pfam" id="PF14588">
    <property type="entry name" value="YjgF_endoribonc"/>
    <property type="match status" value="1"/>
</dbReference>
<evidence type="ECO:0000259" key="1">
    <source>
        <dbReference type="Pfam" id="PF14588"/>
    </source>
</evidence>
<feature type="domain" description="Endoribonuclease L-PSP/chorismate mutase-like" evidence="1">
    <location>
        <begin position="22"/>
        <end position="164"/>
    </location>
</feature>
<dbReference type="InterPro" id="IPR013813">
    <property type="entry name" value="Endoribo_LPSP/chorism_mut-like"/>
</dbReference>
<dbReference type="KEGG" id="bacg:D2962_08560"/>
<organism evidence="2 3">
    <name type="scientific">Biomaibacter acetigenes</name>
    <dbReference type="NCBI Taxonomy" id="2316383"/>
    <lineage>
        <taxon>Bacteria</taxon>
        <taxon>Bacillati</taxon>
        <taxon>Bacillota</taxon>
        <taxon>Clostridia</taxon>
        <taxon>Thermosediminibacterales</taxon>
        <taxon>Tepidanaerobacteraceae</taxon>
        <taxon>Biomaibacter</taxon>
    </lineage>
</organism>
<evidence type="ECO:0000313" key="2">
    <source>
        <dbReference type="EMBL" id="AYO30669.1"/>
    </source>
</evidence>
<dbReference type="CDD" id="cd02199">
    <property type="entry name" value="YjgF_YER057c_UK114_like_1"/>
    <property type="match status" value="1"/>
</dbReference>
<dbReference type="SUPFAM" id="SSF55298">
    <property type="entry name" value="YjgF-like"/>
    <property type="match status" value="1"/>
</dbReference>
<dbReference type="RefSeq" id="WP_122014744.1">
    <property type="nucleotide sequence ID" value="NZ_CP033169.1"/>
</dbReference>
<keyword evidence="3" id="KW-1185">Reference proteome</keyword>